<comment type="caution">
    <text evidence="7">The sequence shown here is derived from an EMBL/GenBank/DDBJ whole genome shotgun (WGS) entry which is preliminary data.</text>
</comment>
<keyword evidence="2 4" id="KW-0238">DNA-binding</keyword>
<evidence type="ECO:0000256" key="3">
    <source>
        <dbReference type="ARBA" id="ARBA00023163"/>
    </source>
</evidence>
<proteinExistence type="predicted"/>
<dbReference type="InterPro" id="IPR009057">
    <property type="entry name" value="Homeodomain-like_sf"/>
</dbReference>
<accession>A0ABV8FJU0</accession>
<dbReference type="SUPFAM" id="SSF46689">
    <property type="entry name" value="Homeodomain-like"/>
    <property type="match status" value="1"/>
</dbReference>
<dbReference type="InterPro" id="IPR050109">
    <property type="entry name" value="HTH-type_TetR-like_transc_reg"/>
</dbReference>
<keyword evidence="1" id="KW-0805">Transcription regulation</keyword>
<dbReference type="Pfam" id="PF00440">
    <property type="entry name" value="TetR_N"/>
    <property type="match status" value="1"/>
</dbReference>
<gene>
    <name evidence="7" type="ORF">ACFOVU_10760</name>
</gene>
<reference evidence="8" key="1">
    <citation type="journal article" date="2019" name="Int. J. Syst. Evol. Microbiol.">
        <title>The Global Catalogue of Microorganisms (GCM) 10K type strain sequencing project: providing services to taxonomists for standard genome sequencing and annotation.</title>
        <authorList>
            <consortium name="The Broad Institute Genomics Platform"/>
            <consortium name="The Broad Institute Genome Sequencing Center for Infectious Disease"/>
            <person name="Wu L."/>
            <person name="Ma J."/>
        </authorList>
    </citation>
    <scope>NUCLEOTIDE SEQUENCE [LARGE SCALE GENOMIC DNA]</scope>
    <source>
        <strain evidence="8">TBRC 1826</strain>
    </source>
</reference>
<evidence type="ECO:0000259" key="6">
    <source>
        <dbReference type="PROSITE" id="PS50977"/>
    </source>
</evidence>
<protein>
    <submittedName>
        <fullName evidence="7">TetR/AcrR family transcriptional regulator</fullName>
    </submittedName>
</protein>
<evidence type="ECO:0000313" key="7">
    <source>
        <dbReference type="EMBL" id="MFC3996399.1"/>
    </source>
</evidence>
<dbReference type="Proteomes" id="UP001595847">
    <property type="component" value="Unassembled WGS sequence"/>
</dbReference>
<feature type="DNA-binding region" description="H-T-H motif" evidence="4">
    <location>
        <begin position="36"/>
        <end position="55"/>
    </location>
</feature>
<dbReference type="RefSeq" id="WP_378532402.1">
    <property type="nucleotide sequence ID" value="NZ_JBHSBH010000007.1"/>
</dbReference>
<feature type="domain" description="HTH tetR-type" evidence="6">
    <location>
        <begin position="14"/>
        <end position="73"/>
    </location>
</feature>
<feature type="region of interest" description="Disordered" evidence="5">
    <location>
        <begin position="187"/>
        <end position="209"/>
    </location>
</feature>
<evidence type="ECO:0000256" key="2">
    <source>
        <dbReference type="ARBA" id="ARBA00023125"/>
    </source>
</evidence>
<dbReference type="InterPro" id="IPR001647">
    <property type="entry name" value="HTH_TetR"/>
</dbReference>
<evidence type="ECO:0000256" key="5">
    <source>
        <dbReference type="SAM" id="MobiDB-lite"/>
    </source>
</evidence>
<keyword evidence="8" id="KW-1185">Reference proteome</keyword>
<dbReference type="PANTHER" id="PTHR30055">
    <property type="entry name" value="HTH-TYPE TRANSCRIPTIONAL REGULATOR RUTR"/>
    <property type="match status" value="1"/>
</dbReference>
<keyword evidence="3" id="KW-0804">Transcription</keyword>
<dbReference type="SUPFAM" id="SSF48498">
    <property type="entry name" value="Tetracyclin repressor-like, C-terminal domain"/>
    <property type="match status" value="1"/>
</dbReference>
<name>A0ABV8FJU0_9ACTN</name>
<dbReference type="PROSITE" id="PS50977">
    <property type="entry name" value="HTH_TETR_2"/>
    <property type="match status" value="1"/>
</dbReference>
<dbReference type="PRINTS" id="PR00455">
    <property type="entry name" value="HTHTETR"/>
</dbReference>
<dbReference type="InterPro" id="IPR036271">
    <property type="entry name" value="Tet_transcr_reg_TetR-rel_C_sf"/>
</dbReference>
<dbReference type="Gene3D" id="1.10.357.10">
    <property type="entry name" value="Tetracycline Repressor, domain 2"/>
    <property type="match status" value="1"/>
</dbReference>
<dbReference type="EMBL" id="JBHSBH010000007">
    <property type="protein sequence ID" value="MFC3996399.1"/>
    <property type="molecule type" value="Genomic_DNA"/>
</dbReference>
<organism evidence="7 8">
    <name type="scientific">Nocardiopsis sediminis</name>
    <dbReference type="NCBI Taxonomy" id="1778267"/>
    <lineage>
        <taxon>Bacteria</taxon>
        <taxon>Bacillati</taxon>
        <taxon>Actinomycetota</taxon>
        <taxon>Actinomycetes</taxon>
        <taxon>Streptosporangiales</taxon>
        <taxon>Nocardiopsidaceae</taxon>
        <taxon>Nocardiopsis</taxon>
    </lineage>
</organism>
<evidence type="ECO:0000313" key="8">
    <source>
        <dbReference type="Proteomes" id="UP001595847"/>
    </source>
</evidence>
<evidence type="ECO:0000256" key="4">
    <source>
        <dbReference type="PROSITE-ProRule" id="PRU00335"/>
    </source>
</evidence>
<dbReference type="PANTHER" id="PTHR30055:SF234">
    <property type="entry name" value="HTH-TYPE TRANSCRIPTIONAL REGULATOR BETI"/>
    <property type="match status" value="1"/>
</dbReference>
<evidence type="ECO:0000256" key="1">
    <source>
        <dbReference type="ARBA" id="ARBA00023015"/>
    </source>
</evidence>
<sequence>MTTDASRPLRADAARNSAKILRAARQVYAENGPDAMLEDIARRAGVGIATLYRHFPSKEALVRAALEQSVAERLCPAIEQALAGDDPKRGLAALMDATLELAARERNTLAAAGNSGALTAEISAPFLDSLAELTRRGQDAGVIRADILAEDMHKIMGMLTGLLWCTEPEGGGRNRYVALIMDALSPEGASPLPEIAPATRSPAAHGRRS</sequence>